<accession>A0ABV8UP51</accession>
<dbReference type="SUPFAM" id="SSF53474">
    <property type="entry name" value="alpha/beta-Hydrolases"/>
    <property type="match status" value="1"/>
</dbReference>
<evidence type="ECO:0000313" key="2">
    <source>
        <dbReference type="EMBL" id="MFC4352336.1"/>
    </source>
</evidence>
<dbReference type="EMBL" id="JBHSCW010000007">
    <property type="protein sequence ID" value="MFC4352336.1"/>
    <property type="molecule type" value="Genomic_DNA"/>
</dbReference>
<evidence type="ECO:0000259" key="1">
    <source>
        <dbReference type="Pfam" id="PF01738"/>
    </source>
</evidence>
<dbReference type="RefSeq" id="WP_382422686.1">
    <property type="nucleotide sequence ID" value="NZ_JBHSCW010000007.1"/>
</dbReference>
<dbReference type="Gene3D" id="3.40.50.1820">
    <property type="entry name" value="alpha/beta hydrolase"/>
    <property type="match status" value="1"/>
</dbReference>
<protein>
    <submittedName>
        <fullName evidence="2">Dienelactone hydrolase family protein</fullName>
        <ecNumber evidence="2">3.1.-.-</ecNumber>
    </submittedName>
</protein>
<name>A0ABV8UP51_9PROT</name>
<organism evidence="2 3">
    <name type="scientific">Fodinicurvata halophila</name>
    <dbReference type="NCBI Taxonomy" id="1419723"/>
    <lineage>
        <taxon>Bacteria</taxon>
        <taxon>Pseudomonadati</taxon>
        <taxon>Pseudomonadota</taxon>
        <taxon>Alphaproteobacteria</taxon>
        <taxon>Rhodospirillales</taxon>
        <taxon>Rhodovibrionaceae</taxon>
        <taxon>Fodinicurvata</taxon>
    </lineage>
</organism>
<sequence>MTDVKITSKDGSGSFAGYLAKPKSTPAPGIVVIQEIFGVNKVMQDICDWLAGEGYLACCPDLFWRLEPGVQLTDQTEEEWQQAFGYMQRFDVDKGVEDLQATADFLRNQNTCTGKVGSIGYCLGGKLAFMMATRTDADANVSYYGVGLDALLGEAGSIKNPLLLHIASEDEFFPAEGREKVQTELADHPQVTMHVYEGNNHAFAREGGKHYDPEAAETANSRTLAFLKSNLS</sequence>
<dbReference type="InterPro" id="IPR051049">
    <property type="entry name" value="Dienelactone_hydrolase-like"/>
</dbReference>
<dbReference type="PANTHER" id="PTHR46623:SF6">
    <property type="entry name" value="ALPHA_BETA-HYDROLASES SUPERFAMILY PROTEIN"/>
    <property type="match status" value="1"/>
</dbReference>
<keyword evidence="2" id="KW-0378">Hydrolase</keyword>
<proteinExistence type="predicted"/>
<dbReference type="InterPro" id="IPR002925">
    <property type="entry name" value="Dienelactn_hydro"/>
</dbReference>
<dbReference type="GO" id="GO:0016787">
    <property type="term" value="F:hydrolase activity"/>
    <property type="evidence" value="ECO:0007669"/>
    <property type="project" value="UniProtKB-KW"/>
</dbReference>
<dbReference type="Proteomes" id="UP001595799">
    <property type="component" value="Unassembled WGS sequence"/>
</dbReference>
<dbReference type="Pfam" id="PF01738">
    <property type="entry name" value="DLH"/>
    <property type="match status" value="1"/>
</dbReference>
<keyword evidence="3" id="KW-1185">Reference proteome</keyword>
<dbReference type="InterPro" id="IPR029058">
    <property type="entry name" value="AB_hydrolase_fold"/>
</dbReference>
<dbReference type="PANTHER" id="PTHR46623">
    <property type="entry name" value="CARBOXYMETHYLENEBUTENOLIDASE-RELATED"/>
    <property type="match status" value="1"/>
</dbReference>
<gene>
    <name evidence="2" type="ORF">ACFOW6_12375</name>
</gene>
<evidence type="ECO:0000313" key="3">
    <source>
        <dbReference type="Proteomes" id="UP001595799"/>
    </source>
</evidence>
<dbReference type="EC" id="3.1.-.-" evidence="2"/>
<reference evidence="3" key="1">
    <citation type="journal article" date="2019" name="Int. J. Syst. Evol. Microbiol.">
        <title>The Global Catalogue of Microorganisms (GCM) 10K type strain sequencing project: providing services to taxonomists for standard genome sequencing and annotation.</title>
        <authorList>
            <consortium name="The Broad Institute Genomics Platform"/>
            <consortium name="The Broad Institute Genome Sequencing Center for Infectious Disease"/>
            <person name="Wu L."/>
            <person name="Ma J."/>
        </authorList>
    </citation>
    <scope>NUCLEOTIDE SEQUENCE [LARGE SCALE GENOMIC DNA]</scope>
    <source>
        <strain evidence="3">CECT 8472</strain>
    </source>
</reference>
<comment type="caution">
    <text evidence="2">The sequence shown here is derived from an EMBL/GenBank/DDBJ whole genome shotgun (WGS) entry which is preliminary data.</text>
</comment>
<feature type="domain" description="Dienelactone hydrolase" evidence="1">
    <location>
        <begin position="15"/>
        <end position="229"/>
    </location>
</feature>